<dbReference type="Proteomes" id="UP000521943">
    <property type="component" value="Unassembled WGS sequence"/>
</dbReference>
<dbReference type="AlphaFoldDB" id="A0A8H6HMH2"/>
<gene>
    <name evidence="2" type="ORF">DFP72DRAFT_1074111</name>
</gene>
<proteinExistence type="predicted"/>
<name>A0A8H6HMH2_9AGAR</name>
<evidence type="ECO:0000313" key="2">
    <source>
        <dbReference type="EMBL" id="KAF6748493.1"/>
    </source>
</evidence>
<dbReference type="OrthoDB" id="3040627at2759"/>
<reference evidence="2 3" key="1">
    <citation type="submission" date="2020-07" db="EMBL/GenBank/DDBJ databases">
        <title>Comparative genomics of pyrophilous fungi reveals a link between fire events and developmental genes.</title>
        <authorList>
            <consortium name="DOE Joint Genome Institute"/>
            <person name="Steindorff A.S."/>
            <person name="Carver A."/>
            <person name="Calhoun S."/>
            <person name="Stillman K."/>
            <person name="Liu H."/>
            <person name="Lipzen A."/>
            <person name="Pangilinan J."/>
            <person name="Labutti K."/>
            <person name="Bruns T.D."/>
            <person name="Grigoriev I.V."/>
        </authorList>
    </citation>
    <scope>NUCLEOTIDE SEQUENCE [LARGE SCALE GENOMIC DNA]</scope>
    <source>
        <strain evidence="2 3">CBS 144469</strain>
    </source>
</reference>
<organism evidence="2 3">
    <name type="scientific">Ephemerocybe angulata</name>
    <dbReference type="NCBI Taxonomy" id="980116"/>
    <lineage>
        <taxon>Eukaryota</taxon>
        <taxon>Fungi</taxon>
        <taxon>Dikarya</taxon>
        <taxon>Basidiomycota</taxon>
        <taxon>Agaricomycotina</taxon>
        <taxon>Agaricomycetes</taxon>
        <taxon>Agaricomycetidae</taxon>
        <taxon>Agaricales</taxon>
        <taxon>Agaricineae</taxon>
        <taxon>Psathyrellaceae</taxon>
        <taxon>Ephemerocybe</taxon>
    </lineage>
</organism>
<evidence type="ECO:0000313" key="3">
    <source>
        <dbReference type="Proteomes" id="UP000521943"/>
    </source>
</evidence>
<evidence type="ECO:0000256" key="1">
    <source>
        <dbReference type="SAM" id="MobiDB-lite"/>
    </source>
</evidence>
<feature type="region of interest" description="Disordered" evidence="1">
    <location>
        <begin position="1"/>
        <end position="31"/>
    </location>
</feature>
<sequence>MDTFTPISVASKAPASKNPSDNETEPIDQGSGGYCVVFSKNIPSTAETEMTVPVIGSLIAFQPFIRPPSNPFQIYTFNNLKLFPGLHQVVDALR</sequence>
<accession>A0A8H6HMH2</accession>
<dbReference type="EMBL" id="JACGCI010000070">
    <property type="protein sequence ID" value="KAF6748493.1"/>
    <property type="molecule type" value="Genomic_DNA"/>
</dbReference>
<comment type="caution">
    <text evidence="2">The sequence shown here is derived from an EMBL/GenBank/DDBJ whole genome shotgun (WGS) entry which is preliminary data.</text>
</comment>
<protein>
    <submittedName>
        <fullName evidence="2">Uncharacterized protein</fullName>
    </submittedName>
</protein>
<keyword evidence="3" id="KW-1185">Reference proteome</keyword>